<dbReference type="EMBL" id="AP025739">
    <property type="protein sequence ID" value="BDI30099.1"/>
    <property type="molecule type" value="Genomic_DNA"/>
</dbReference>
<gene>
    <name evidence="1" type="ORF">CCAX7_21500</name>
</gene>
<reference evidence="1 2" key="1">
    <citation type="journal article" date="2019" name="Int. J. Syst. Evol. Microbiol.">
        <title>Capsulimonas corticalis gen. nov., sp. nov., an aerobic capsulated bacterium, of a novel bacterial order, Capsulimonadales ord. nov., of the class Armatimonadia of the phylum Armatimonadetes.</title>
        <authorList>
            <person name="Li J."/>
            <person name="Kudo C."/>
            <person name="Tonouchi A."/>
        </authorList>
    </citation>
    <scope>NUCLEOTIDE SEQUENCE [LARGE SCALE GENOMIC DNA]</scope>
    <source>
        <strain evidence="1 2">AX-7</strain>
    </source>
</reference>
<dbReference type="AlphaFoldDB" id="A0A402D1X9"/>
<sequence length="104" mass="11714">MYGSRIASLMILCVAFVAFVSFLLLIAPMRQLGAYFQREDKRLGGDDAKPRLEPCGALRRLKTFGALLRDENHPQHRPVVQIALLSSVVFLSVLMMAWIAARLR</sequence>
<proteinExistence type="predicted"/>
<organism evidence="1 2">
    <name type="scientific">Capsulimonas corticalis</name>
    <dbReference type="NCBI Taxonomy" id="2219043"/>
    <lineage>
        <taxon>Bacteria</taxon>
        <taxon>Bacillati</taxon>
        <taxon>Armatimonadota</taxon>
        <taxon>Armatimonadia</taxon>
        <taxon>Capsulimonadales</taxon>
        <taxon>Capsulimonadaceae</taxon>
        <taxon>Capsulimonas</taxon>
    </lineage>
</organism>
<protein>
    <submittedName>
        <fullName evidence="1">Uncharacterized protein</fullName>
    </submittedName>
</protein>
<name>A0A402D1X9_9BACT</name>
<evidence type="ECO:0000313" key="2">
    <source>
        <dbReference type="Proteomes" id="UP000287394"/>
    </source>
</evidence>
<dbReference type="KEGG" id="ccot:CCAX7_21500"/>
<evidence type="ECO:0000313" key="1">
    <source>
        <dbReference type="EMBL" id="BDI30099.1"/>
    </source>
</evidence>
<accession>A0A402D1X9</accession>
<keyword evidence="2" id="KW-1185">Reference proteome</keyword>
<dbReference type="Proteomes" id="UP000287394">
    <property type="component" value="Chromosome"/>
</dbReference>